<keyword evidence="1" id="KW-0812">Transmembrane</keyword>
<dbReference type="GO" id="GO:0061503">
    <property type="term" value="F:tRNA threonylcarbamoyladenosine dehydratase"/>
    <property type="evidence" value="ECO:0007669"/>
    <property type="project" value="TreeGrafter"/>
</dbReference>
<keyword evidence="1" id="KW-0472">Membrane</keyword>
<feature type="transmembrane region" description="Helical" evidence="1">
    <location>
        <begin position="215"/>
        <end position="234"/>
    </location>
</feature>
<name>A0A4P7VR29_9BACT</name>
<dbReference type="RefSeq" id="WP_136411037.1">
    <property type="nucleotide sequence ID" value="NZ_CP039393.1"/>
</dbReference>
<evidence type="ECO:0000313" key="3">
    <source>
        <dbReference type="EMBL" id="QCD36670.1"/>
    </source>
</evidence>
<feature type="domain" description="THIF-type NAD/FAD binding fold" evidence="2">
    <location>
        <begin position="13"/>
        <end position="240"/>
    </location>
</feature>
<proteinExistence type="predicted"/>
<reference evidence="3 4" key="1">
    <citation type="submission" date="2019-02" db="EMBL/GenBank/DDBJ databases">
        <title>Isolation and identification of novel species under the genus Muribaculum.</title>
        <authorList>
            <person name="Miyake S."/>
            <person name="Ding Y."/>
            <person name="Low A."/>
            <person name="Soh M."/>
            <person name="Seedorf H."/>
        </authorList>
    </citation>
    <scope>NUCLEOTIDE SEQUENCE [LARGE SCALE GENOMIC DNA]</scope>
    <source>
        <strain evidence="3 4">TLL-A4</strain>
    </source>
</reference>
<accession>A0A4P7VR29</accession>
<evidence type="ECO:0000259" key="2">
    <source>
        <dbReference type="Pfam" id="PF00899"/>
    </source>
</evidence>
<dbReference type="SUPFAM" id="SSF69572">
    <property type="entry name" value="Activating enzymes of the ubiquitin-like proteins"/>
    <property type="match status" value="1"/>
</dbReference>
<dbReference type="Gene3D" id="3.40.50.720">
    <property type="entry name" value="NAD(P)-binding Rossmann-like Domain"/>
    <property type="match status" value="1"/>
</dbReference>
<dbReference type="CDD" id="cd00755">
    <property type="entry name" value="YgdL_like"/>
    <property type="match status" value="1"/>
</dbReference>
<evidence type="ECO:0000256" key="1">
    <source>
        <dbReference type="SAM" id="Phobius"/>
    </source>
</evidence>
<dbReference type="KEGG" id="mgod:E7746_12660"/>
<dbReference type="InterPro" id="IPR000594">
    <property type="entry name" value="ThiF_NAD_FAD-bd"/>
</dbReference>
<dbReference type="PANTHER" id="PTHR43267">
    <property type="entry name" value="TRNA THREONYLCARBAMOYLADENOSINE DEHYDRATASE"/>
    <property type="match status" value="1"/>
</dbReference>
<organism evidence="3 4">
    <name type="scientific">Muribaculum gordoncarteri</name>
    <dbReference type="NCBI Taxonomy" id="2530390"/>
    <lineage>
        <taxon>Bacteria</taxon>
        <taxon>Pseudomonadati</taxon>
        <taxon>Bacteroidota</taxon>
        <taxon>Bacteroidia</taxon>
        <taxon>Bacteroidales</taxon>
        <taxon>Muribaculaceae</taxon>
        <taxon>Muribaculum</taxon>
    </lineage>
</organism>
<dbReference type="OrthoDB" id="9804150at2"/>
<dbReference type="GO" id="GO:0061504">
    <property type="term" value="P:cyclic threonylcarbamoyladenosine biosynthetic process"/>
    <property type="evidence" value="ECO:0007669"/>
    <property type="project" value="TreeGrafter"/>
</dbReference>
<dbReference type="Proteomes" id="UP000297031">
    <property type="component" value="Chromosome"/>
</dbReference>
<dbReference type="AlphaFoldDB" id="A0A4P7VR29"/>
<keyword evidence="1" id="KW-1133">Transmembrane helix</keyword>
<dbReference type="PANTHER" id="PTHR43267:SF1">
    <property type="entry name" value="TRNA THREONYLCARBAMOYLADENOSINE DEHYDRATASE"/>
    <property type="match status" value="1"/>
</dbReference>
<gene>
    <name evidence="3" type="ORF">E7746_12660</name>
</gene>
<dbReference type="InterPro" id="IPR045886">
    <property type="entry name" value="ThiF/MoeB/HesA"/>
</dbReference>
<dbReference type="InterPro" id="IPR035985">
    <property type="entry name" value="Ubiquitin-activating_enz"/>
</dbReference>
<protein>
    <submittedName>
        <fullName evidence="3">tRNA threonylcarbamoyladenosine dehydratase</fullName>
    </submittedName>
</protein>
<dbReference type="GO" id="GO:0008641">
    <property type="term" value="F:ubiquitin-like modifier activating enzyme activity"/>
    <property type="evidence" value="ECO:0007669"/>
    <property type="project" value="InterPro"/>
</dbReference>
<sequence>MPVNEFNQRTALLLGNEAVELLATRRITVVGTGGVGSYAVEMLARAGVGHITIVDADVVAPSNLNRQLPALHSTIGAPKVEVMKRRIHDINPECTVTALEMFMTPDNVSSILGDNPHYVIDAIDSIAPKIALIEHCYRNKIKLISSMGAGGRVDPTKIRYADISETFHDGLARVVRQRLKQCGITSGVKVVFSTEQAQRSSLILTDEMPCKASSFGTVAWIPAIFGMMLAAYAINSITGKR</sequence>
<dbReference type="Pfam" id="PF00899">
    <property type="entry name" value="ThiF"/>
    <property type="match status" value="1"/>
</dbReference>
<evidence type="ECO:0000313" key="4">
    <source>
        <dbReference type="Proteomes" id="UP000297031"/>
    </source>
</evidence>
<keyword evidence="4" id="KW-1185">Reference proteome</keyword>
<dbReference type="EMBL" id="CP039393">
    <property type="protein sequence ID" value="QCD36670.1"/>
    <property type="molecule type" value="Genomic_DNA"/>
</dbReference>